<proteinExistence type="predicted"/>
<gene>
    <name evidence="2" type="ORF">EKO27_g11324</name>
</gene>
<accession>A0A439CNV9</accession>
<dbReference type="EMBL" id="RYZI01000702">
    <property type="protein sequence ID" value="RWA03780.1"/>
    <property type="molecule type" value="Genomic_DNA"/>
</dbReference>
<dbReference type="AlphaFoldDB" id="A0A439CNV9"/>
<evidence type="ECO:0000313" key="2">
    <source>
        <dbReference type="EMBL" id="RWA03780.1"/>
    </source>
</evidence>
<evidence type="ECO:0000256" key="1">
    <source>
        <dbReference type="SAM" id="MobiDB-lite"/>
    </source>
</evidence>
<name>A0A439CNV9_9PEZI</name>
<sequence>MATFFLQRRPLVVIAYPLKRNIDRSFEALSPPYPATTSIPATTKKRGFRERQYMEDTSDADGNGDRPIVDLLPSAPMAPIQSRAPRLMRAQGPFTPMPFAPLPCSPVTPRPSVRPLKSTHNED</sequence>
<feature type="region of interest" description="Disordered" evidence="1">
    <location>
        <begin position="29"/>
        <end position="49"/>
    </location>
</feature>
<protein>
    <submittedName>
        <fullName evidence="2">Uncharacterized protein</fullName>
    </submittedName>
</protein>
<evidence type="ECO:0000313" key="3">
    <source>
        <dbReference type="Proteomes" id="UP000286045"/>
    </source>
</evidence>
<keyword evidence="3" id="KW-1185">Reference proteome</keyword>
<comment type="caution">
    <text evidence="2">The sequence shown here is derived from an EMBL/GenBank/DDBJ whole genome shotgun (WGS) entry which is preliminary data.</text>
</comment>
<feature type="region of interest" description="Disordered" evidence="1">
    <location>
        <begin position="99"/>
        <end position="123"/>
    </location>
</feature>
<organism evidence="2 3">
    <name type="scientific">Xylaria grammica</name>
    <dbReference type="NCBI Taxonomy" id="363999"/>
    <lineage>
        <taxon>Eukaryota</taxon>
        <taxon>Fungi</taxon>
        <taxon>Dikarya</taxon>
        <taxon>Ascomycota</taxon>
        <taxon>Pezizomycotina</taxon>
        <taxon>Sordariomycetes</taxon>
        <taxon>Xylariomycetidae</taxon>
        <taxon>Xylariales</taxon>
        <taxon>Xylariaceae</taxon>
        <taxon>Xylaria</taxon>
    </lineage>
</organism>
<reference evidence="2 3" key="1">
    <citation type="submission" date="2018-12" db="EMBL/GenBank/DDBJ databases">
        <title>Draft genome sequence of Xylaria grammica IHI A82.</title>
        <authorList>
            <person name="Buettner E."/>
            <person name="Kellner H."/>
        </authorList>
    </citation>
    <scope>NUCLEOTIDE SEQUENCE [LARGE SCALE GENOMIC DNA]</scope>
    <source>
        <strain evidence="2 3">IHI A82</strain>
    </source>
</reference>
<dbReference type="Proteomes" id="UP000286045">
    <property type="component" value="Unassembled WGS sequence"/>
</dbReference>
<feature type="compositionally biased region" description="Pro residues" evidence="1">
    <location>
        <begin position="99"/>
        <end position="109"/>
    </location>
</feature>